<accession>A0A9X4LCG8</accession>
<name>A0A9X4LCG8_9BURK</name>
<feature type="signal peptide" evidence="1">
    <location>
        <begin position="1"/>
        <end position="20"/>
    </location>
</feature>
<dbReference type="AlphaFoldDB" id="A0A9X4LCG8"/>
<dbReference type="Proteomes" id="UP001152766">
    <property type="component" value="Unassembled WGS sequence"/>
</dbReference>
<evidence type="ECO:0000256" key="1">
    <source>
        <dbReference type="SAM" id="SignalP"/>
    </source>
</evidence>
<sequence length="125" mass="13678">MKTSPALAAAALLVLAQLSAAEMVPVQWDAAGRFGRELPVPPGKFVEVCEKLPEGDSVGWSFEAGGPLDFNIHFHEGKEVRFPARKAQVARGEGRLTAARKQDYCWMWTNKGAVPLTLRFQLVKG</sequence>
<keyword evidence="1" id="KW-0732">Signal</keyword>
<dbReference type="RefSeq" id="WP_268150566.1">
    <property type="nucleotide sequence ID" value="NZ_JAPPUW010000009.1"/>
</dbReference>
<evidence type="ECO:0008006" key="4">
    <source>
        <dbReference type="Google" id="ProtNLM"/>
    </source>
</evidence>
<evidence type="ECO:0000313" key="3">
    <source>
        <dbReference type="Proteomes" id="UP001152766"/>
    </source>
</evidence>
<reference evidence="2" key="1">
    <citation type="submission" date="2019-02" db="EMBL/GenBank/DDBJ databases">
        <title>Draft genome of the type strain Pelomonas aquatica CCUG 52575T.</title>
        <authorList>
            <person name="Gomila M."/>
            <person name="Lalucat J."/>
        </authorList>
    </citation>
    <scope>NUCLEOTIDE SEQUENCE</scope>
    <source>
        <strain evidence="2">CCUG 52575</strain>
    </source>
</reference>
<comment type="caution">
    <text evidence="2">The sequence shown here is derived from an EMBL/GenBank/DDBJ whole genome shotgun (WGS) entry which is preliminary data.</text>
</comment>
<organism evidence="2 3">
    <name type="scientific">Pelomonas aquatica</name>
    <dbReference type="NCBI Taxonomy" id="431058"/>
    <lineage>
        <taxon>Bacteria</taxon>
        <taxon>Pseudomonadati</taxon>
        <taxon>Pseudomonadota</taxon>
        <taxon>Betaproteobacteria</taxon>
        <taxon>Burkholderiales</taxon>
        <taxon>Sphaerotilaceae</taxon>
        <taxon>Roseateles</taxon>
    </lineage>
</organism>
<evidence type="ECO:0000313" key="2">
    <source>
        <dbReference type="EMBL" id="MDG0860947.1"/>
    </source>
</evidence>
<dbReference type="EMBL" id="SGUG01000001">
    <property type="protein sequence ID" value="MDG0860947.1"/>
    <property type="molecule type" value="Genomic_DNA"/>
</dbReference>
<protein>
    <recommendedName>
        <fullName evidence="4">Proteinase inhibitor I42 chagasin domain-containing protein</fullName>
    </recommendedName>
</protein>
<gene>
    <name evidence="2" type="ORF">EXJ73_00465</name>
</gene>
<keyword evidence="3" id="KW-1185">Reference proteome</keyword>
<proteinExistence type="predicted"/>
<feature type="chain" id="PRO_5040993142" description="Proteinase inhibitor I42 chagasin domain-containing protein" evidence="1">
    <location>
        <begin position="21"/>
        <end position="125"/>
    </location>
</feature>